<dbReference type="GO" id="GO:0016992">
    <property type="term" value="F:lipoate synthase activity"/>
    <property type="evidence" value="ECO:0007669"/>
    <property type="project" value="UniProtKB-UniRule"/>
</dbReference>
<proteinExistence type="inferred from homology"/>
<feature type="binding site" evidence="9">
    <location>
        <position position="153"/>
    </location>
    <ligand>
        <name>[4Fe-4S] cluster</name>
        <dbReference type="ChEBI" id="CHEBI:49883"/>
        <label>1</label>
    </ligand>
</feature>
<dbReference type="NCBIfam" id="TIGR00510">
    <property type="entry name" value="lipA"/>
    <property type="match status" value="1"/>
</dbReference>
<dbReference type="PROSITE" id="PS51918">
    <property type="entry name" value="RADICAL_SAM"/>
    <property type="match status" value="1"/>
</dbReference>
<feature type="region of interest" description="Disordered" evidence="10">
    <location>
        <begin position="42"/>
        <end position="72"/>
    </location>
</feature>
<organism evidence="12">
    <name type="scientific">Dunaliella tertiolecta</name>
    <name type="common">Green alga</name>
    <dbReference type="NCBI Taxonomy" id="3047"/>
    <lineage>
        <taxon>Eukaryota</taxon>
        <taxon>Viridiplantae</taxon>
        <taxon>Chlorophyta</taxon>
        <taxon>core chlorophytes</taxon>
        <taxon>Chlorophyceae</taxon>
        <taxon>CS clade</taxon>
        <taxon>Chlamydomonadales</taxon>
        <taxon>Dunaliellaceae</taxon>
        <taxon>Dunaliella</taxon>
    </lineage>
</organism>
<dbReference type="UniPathway" id="UPA00538">
    <property type="reaction ID" value="UER00593"/>
</dbReference>
<protein>
    <recommendedName>
        <fullName evidence="9">Lipoyl synthase, mitochondrial</fullName>
        <ecNumber evidence="9">2.8.1.8</ecNumber>
    </recommendedName>
    <alternativeName>
        <fullName evidence="9">Lipoate synthase</fullName>
        <shortName evidence="9">LS</shortName>
        <shortName evidence="9">Lip-syn</shortName>
    </alternativeName>
    <alternativeName>
        <fullName evidence="9">Lipoic acid synthase</fullName>
    </alternativeName>
</protein>
<comment type="cofactor">
    <cofactor evidence="9">
        <name>[4Fe-4S] cluster</name>
        <dbReference type="ChEBI" id="CHEBI:49883"/>
    </cofactor>
    <text evidence="9">Binds 2 [4Fe-4S] clusters per subunit. One cluster is coordinated with 3 cysteines and an exchangeable S-adenosyl-L-methionine.</text>
</comment>
<evidence type="ECO:0000256" key="6">
    <source>
        <dbReference type="ARBA" id="ARBA00023004"/>
    </source>
</evidence>
<dbReference type="Pfam" id="PF16881">
    <property type="entry name" value="LIAS_N"/>
    <property type="match status" value="1"/>
</dbReference>
<evidence type="ECO:0000256" key="4">
    <source>
        <dbReference type="ARBA" id="ARBA00022691"/>
    </source>
</evidence>
<evidence type="ECO:0000256" key="9">
    <source>
        <dbReference type="HAMAP-Rule" id="MF_03123"/>
    </source>
</evidence>
<dbReference type="InterPro" id="IPR013785">
    <property type="entry name" value="Aldolase_TIM"/>
</dbReference>
<dbReference type="GO" id="GO:0005739">
    <property type="term" value="C:mitochondrion"/>
    <property type="evidence" value="ECO:0007669"/>
    <property type="project" value="UniProtKB-SubCell"/>
</dbReference>
<sequence>MFKLAGQEAVAILGGTRSTSLNAEALWQRLVASSISTCSASLQPSTSSPLAASAEATRPSAGPQPSSSSSAVDLTSFRDKIAAGPNFMDFVQGKDLTYSVEAPHWKERKRKPDWMKRPPVPGGEKYLEIKEKLRELKLHTVCEEAKCPNIGECWGGGEDGHGATATIMLMGDTCTRGCRFCAVKTSRAPPPLDTEEPEKVATAIAAWGLDYVVLTSVDRDDLPDHGSGHFARTISLLKQKTEGRLLVEALLPDFQGRKESVAEVVSSGLDVFAHNIETVERLQGVVRDRRANWAQSLGVLRTAKELGAKVTKTSIMLGCGETQDEVVDAFRQLRANDVDVVTLGQYMRPTKKHMAVEDYVTPEAFAVYQALAESMGFAYVASGPMVRSSYRAGEFYLTNMLRKGQRREVQQQEAAAAAAAAPSAAAVAAPQ</sequence>
<keyword evidence="7 9" id="KW-0411">Iron-sulfur</keyword>
<evidence type="ECO:0000259" key="11">
    <source>
        <dbReference type="PROSITE" id="PS51918"/>
    </source>
</evidence>
<evidence type="ECO:0000313" key="12">
    <source>
        <dbReference type="EMBL" id="CAE0500066.1"/>
    </source>
</evidence>
<feature type="binding site" evidence="9">
    <location>
        <position position="389"/>
    </location>
    <ligand>
        <name>[4Fe-4S] cluster</name>
        <dbReference type="ChEBI" id="CHEBI:49883"/>
        <label>1</label>
    </ligand>
</feature>
<keyword evidence="9" id="KW-0496">Mitochondrion</keyword>
<keyword evidence="3 9" id="KW-0808">Transferase</keyword>
<dbReference type="InterPro" id="IPR058240">
    <property type="entry name" value="rSAM_sf"/>
</dbReference>
<feature type="binding site" evidence="9">
    <location>
        <position position="174"/>
    </location>
    <ligand>
        <name>[4Fe-4S] cluster</name>
        <dbReference type="ChEBI" id="CHEBI:49883"/>
        <label>2</label>
        <note>4Fe-4S-S-AdoMet</note>
    </ligand>
</feature>
<keyword evidence="5 9" id="KW-0479">Metal-binding</keyword>
<comment type="similarity">
    <text evidence="9">Belongs to the radical SAM superfamily. Lipoyl synthase family.</text>
</comment>
<dbReference type="Gene3D" id="3.20.20.70">
    <property type="entry name" value="Aldolase class I"/>
    <property type="match status" value="1"/>
</dbReference>
<keyword evidence="6 9" id="KW-0408">Iron</keyword>
<comment type="subcellular location">
    <subcellularLocation>
        <location evidence="1 9">Mitochondrion</location>
    </subcellularLocation>
</comment>
<dbReference type="InterPro" id="IPR031691">
    <property type="entry name" value="LIAS_N"/>
</dbReference>
<feature type="binding site" evidence="9">
    <location>
        <position position="181"/>
    </location>
    <ligand>
        <name>[4Fe-4S] cluster</name>
        <dbReference type="ChEBI" id="CHEBI:49883"/>
        <label>2</label>
        <note>4Fe-4S-S-AdoMet</note>
    </ligand>
</feature>
<evidence type="ECO:0000256" key="3">
    <source>
        <dbReference type="ARBA" id="ARBA00022679"/>
    </source>
</evidence>
<dbReference type="NCBIfam" id="NF009544">
    <property type="entry name" value="PRK12928.1"/>
    <property type="match status" value="1"/>
</dbReference>
<dbReference type="PANTHER" id="PTHR10949:SF0">
    <property type="entry name" value="LIPOYL SYNTHASE, MITOCHONDRIAL"/>
    <property type="match status" value="1"/>
</dbReference>
<comment type="function">
    <text evidence="9">Catalyzes the radical-mediated insertion of two sulfur atoms into the C-6 and C-8 positions of the octanoyl moiety bound to the lipoyl domains of lipoate-dependent enzymes, thereby converting the octanoylated domains into lipoylated derivatives.</text>
</comment>
<evidence type="ECO:0000256" key="5">
    <source>
        <dbReference type="ARBA" id="ARBA00022723"/>
    </source>
</evidence>
<evidence type="ECO:0000256" key="8">
    <source>
        <dbReference type="ARBA" id="ARBA00047326"/>
    </source>
</evidence>
<reference evidence="12" key="1">
    <citation type="submission" date="2021-01" db="EMBL/GenBank/DDBJ databases">
        <authorList>
            <person name="Corre E."/>
            <person name="Pelletier E."/>
            <person name="Niang G."/>
            <person name="Scheremetjew M."/>
            <person name="Finn R."/>
            <person name="Kale V."/>
            <person name="Holt S."/>
            <person name="Cochrane G."/>
            <person name="Meng A."/>
            <person name="Brown T."/>
            <person name="Cohen L."/>
        </authorList>
    </citation>
    <scope>NUCLEOTIDE SEQUENCE</scope>
    <source>
        <strain evidence="12">CCMP1320</strain>
    </source>
</reference>
<evidence type="ECO:0000256" key="10">
    <source>
        <dbReference type="SAM" id="MobiDB-lite"/>
    </source>
</evidence>
<feature type="binding site" evidence="9">
    <location>
        <position position="142"/>
    </location>
    <ligand>
        <name>[4Fe-4S] cluster</name>
        <dbReference type="ChEBI" id="CHEBI:49883"/>
        <label>1</label>
    </ligand>
</feature>
<comment type="catalytic activity">
    <reaction evidence="8 9">
        <text>[[Fe-S] cluster scaffold protein carrying a second [4Fe-4S](2+) cluster] + N(6)-octanoyl-L-lysyl-[protein] + 2 oxidized [2Fe-2S]-[ferredoxin] + 2 S-adenosyl-L-methionine + 4 H(+) = [[Fe-S] cluster scaffold protein] + N(6)-[(R)-dihydrolipoyl]-L-lysyl-[protein] + 4 Fe(3+) + 2 hydrogen sulfide + 2 5'-deoxyadenosine + 2 L-methionine + 2 reduced [2Fe-2S]-[ferredoxin]</text>
        <dbReference type="Rhea" id="RHEA:16585"/>
        <dbReference type="Rhea" id="RHEA-COMP:9928"/>
        <dbReference type="Rhea" id="RHEA-COMP:10000"/>
        <dbReference type="Rhea" id="RHEA-COMP:10001"/>
        <dbReference type="Rhea" id="RHEA-COMP:10475"/>
        <dbReference type="Rhea" id="RHEA-COMP:14568"/>
        <dbReference type="Rhea" id="RHEA-COMP:14569"/>
        <dbReference type="ChEBI" id="CHEBI:15378"/>
        <dbReference type="ChEBI" id="CHEBI:17319"/>
        <dbReference type="ChEBI" id="CHEBI:29034"/>
        <dbReference type="ChEBI" id="CHEBI:29919"/>
        <dbReference type="ChEBI" id="CHEBI:33722"/>
        <dbReference type="ChEBI" id="CHEBI:33737"/>
        <dbReference type="ChEBI" id="CHEBI:33738"/>
        <dbReference type="ChEBI" id="CHEBI:57844"/>
        <dbReference type="ChEBI" id="CHEBI:59789"/>
        <dbReference type="ChEBI" id="CHEBI:78809"/>
        <dbReference type="ChEBI" id="CHEBI:83100"/>
        <dbReference type="EC" id="2.8.1.8"/>
    </reaction>
</comment>
<dbReference type="Pfam" id="PF04055">
    <property type="entry name" value="Radical_SAM"/>
    <property type="match status" value="1"/>
</dbReference>
<dbReference type="GO" id="GO:0046872">
    <property type="term" value="F:metal ion binding"/>
    <property type="evidence" value="ECO:0007669"/>
    <property type="project" value="UniProtKB-KW"/>
</dbReference>
<evidence type="ECO:0000256" key="1">
    <source>
        <dbReference type="ARBA" id="ARBA00004173"/>
    </source>
</evidence>
<keyword evidence="4 9" id="KW-0949">S-adenosyl-L-methionine</keyword>
<dbReference type="AlphaFoldDB" id="A0A7S3R1U1"/>
<feature type="domain" description="Radical SAM core" evidence="11">
    <location>
        <begin position="159"/>
        <end position="378"/>
    </location>
</feature>
<dbReference type="SFLD" id="SFLDG01058">
    <property type="entry name" value="lipoyl_synthase_like"/>
    <property type="match status" value="1"/>
</dbReference>
<evidence type="ECO:0000256" key="2">
    <source>
        <dbReference type="ARBA" id="ARBA00022485"/>
    </source>
</evidence>
<dbReference type="SMART" id="SM00729">
    <property type="entry name" value="Elp3"/>
    <property type="match status" value="1"/>
</dbReference>
<gene>
    <name evidence="12" type="ORF">DTER00134_LOCUS15139</name>
</gene>
<accession>A0A7S3R1U1</accession>
<dbReference type="NCBIfam" id="NF004019">
    <property type="entry name" value="PRK05481.1"/>
    <property type="match status" value="1"/>
</dbReference>
<dbReference type="CDD" id="cd01335">
    <property type="entry name" value="Radical_SAM"/>
    <property type="match status" value="1"/>
</dbReference>
<comment type="pathway">
    <text evidence="9">Protein modification; protein lipoylation via endogenous pathway; protein N(6)-(lipoyl)lysine from octanoyl-[acyl-carrier-protein]: step 2/2.</text>
</comment>
<dbReference type="EMBL" id="HBIP01025158">
    <property type="protein sequence ID" value="CAE0500066.1"/>
    <property type="molecule type" value="Transcribed_RNA"/>
</dbReference>
<dbReference type="InterPro" id="IPR007197">
    <property type="entry name" value="rSAM"/>
</dbReference>
<dbReference type="InterPro" id="IPR003698">
    <property type="entry name" value="Lipoyl_synth"/>
</dbReference>
<dbReference type="SFLD" id="SFLDF00271">
    <property type="entry name" value="lipoyl_synthase"/>
    <property type="match status" value="1"/>
</dbReference>
<keyword evidence="2 9" id="KW-0004">4Fe-4S</keyword>
<dbReference type="GO" id="GO:0051539">
    <property type="term" value="F:4 iron, 4 sulfur cluster binding"/>
    <property type="evidence" value="ECO:0007669"/>
    <property type="project" value="UniProtKB-UniRule"/>
</dbReference>
<dbReference type="SUPFAM" id="SSF102114">
    <property type="entry name" value="Radical SAM enzymes"/>
    <property type="match status" value="1"/>
</dbReference>
<dbReference type="SFLD" id="SFLDS00029">
    <property type="entry name" value="Radical_SAM"/>
    <property type="match status" value="1"/>
</dbReference>
<dbReference type="InterPro" id="IPR006638">
    <property type="entry name" value="Elp3/MiaA/NifB-like_rSAM"/>
</dbReference>
<dbReference type="HAMAP" id="MF_00206">
    <property type="entry name" value="Lipoyl_synth"/>
    <property type="match status" value="1"/>
</dbReference>
<feature type="binding site" evidence="9">
    <location>
        <position position="147"/>
    </location>
    <ligand>
        <name>[4Fe-4S] cluster</name>
        <dbReference type="ChEBI" id="CHEBI:49883"/>
        <label>1</label>
    </ligand>
</feature>
<name>A0A7S3R1U1_DUNTE</name>
<dbReference type="GO" id="GO:0009249">
    <property type="term" value="P:protein lipoylation"/>
    <property type="evidence" value="ECO:0007669"/>
    <property type="project" value="UniProtKB-UniRule"/>
</dbReference>
<dbReference type="EC" id="2.8.1.8" evidence="9"/>
<feature type="binding site" evidence="9">
    <location>
        <position position="178"/>
    </location>
    <ligand>
        <name>[4Fe-4S] cluster</name>
        <dbReference type="ChEBI" id="CHEBI:49883"/>
        <label>2</label>
        <note>4Fe-4S-S-AdoMet</note>
    </ligand>
</feature>
<dbReference type="PANTHER" id="PTHR10949">
    <property type="entry name" value="LIPOYL SYNTHASE"/>
    <property type="match status" value="1"/>
</dbReference>
<evidence type="ECO:0000256" key="7">
    <source>
        <dbReference type="ARBA" id="ARBA00023014"/>
    </source>
</evidence>